<dbReference type="Proteomes" id="UP000271590">
    <property type="component" value="Unassembled WGS sequence"/>
</dbReference>
<dbReference type="Gene3D" id="3.30.470.30">
    <property type="entry name" value="DNA ligase/mRNA capping enzyme"/>
    <property type="match status" value="1"/>
</dbReference>
<dbReference type="Pfam" id="PF09414">
    <property type="entry name" value="RNA_ligase"/>
    <property type="match status" value="1"/>
</dbReference>
<evidence type="ECO:0000259" key="2">
    <source>
        <dbReference type="Pfam" id="PF09414"/>
    </source>
</evidence>
<dbReference type="EMBL" id="RQXU01000014">
    <property type="protein sequence ID" value="RRH86256.1"/>
    <property type="molecule type" value="Genomic_DNA"/>
</dbReference>
<comment type="caution">
    <text evidence="3">The sequence shown here is derived from an EMBL/GenBank/DDBJ whole genome shotgun (WGS) entry which is preliminary data.</text>
</comment>
<accession>A0A3P3EJL3</accession>
<dbReference type="PANTHER" id="PTHR43883">
    <property type="entry name" value="SLR0207 PROTEIN"/>
    <property type="match status" value="1"/>
</dbReference>
<evidence type="ECO:0000313" key="4">
    <source>
        <dbReference type="Proteomes" id="UP000271590"/>
    </source>
</evidence>
<feature type="region of interest" description="Disordered" evidence="1">
    <location>
        <begin position="1"/>
        <end position="24"/>
    </location>
</feature>
<proteinExistence type="predicted"/>
<dbReference type="SUPFAM" id="SSF56091">
    <property type="entry name" value="DNA ligase/mRNA capping enzyme, catalytic domain"/>
    <property type="match status" value="1"/>
</dbReference>
<feature type="domain" description="RNA ligase" evidence="2">
    <location>
        <begin position="89"/>
        <end position="281"/>
    </location>
</feature>
<organism evidence="3 4">
    <name type="scientific">Variovorax beijingensis</name>
    <dbReference type="NCBI Taxonomy" id="2496117"/>
    <lineage>
        <taxon>Bacteria</taxon>
        <taxon>Pseudomonadati</taxon>
        <taxon>Pseudomonadota</taxon>
        <taxon>Betaproteobacteria</taxon>
        <taxon>Burkholderiales</taxon>
        <taxon>Comamonadaceae</taxon>
        <taxon>Variovorax</taxon>
    </lineage>
</organism>
<reference evidence="3 4" key="1">
    <citation type="submission" date="2018-11" db="EMBL/GenBank/DDBJ databases">
        <title>The genome of Variovorax sp T529.</title>
        <authorList>
            <person name="Gao J."/>
        </authorList>
    </citation>
    <scope>NUCLEOTIDE SEQUENCE [LARGE SCALE GENOMIC DNA]</scope>
    <source>
        <strain evidence="3 4">T529</strain>
    </source>
</reference>
<dbReference type="GO" id="GO:0016874">
    <property type="term" value="F:ligase activity"/>
    <property type="evidence" value="ECO:0007669"/>
    <property type="project" value="UniProtKB-KW"/>
</dbReference>
<sequence>MSGAQLRSLADQARPALLRPPSRSPLQLRSRTLSVLPDLHLENNVFPLSSLSSVPLLKYPRTAHLEGSRLQAGDADDGQTPLSALQGRHVVIEEKLDGANAAVSFTSAGELLLQSRGHYLAGGASERQFNLFKHWAAAHEAGLLERLEDRYVMYGEWCFAKHSCWYDRLPAFFLEFDLYDRQRQCFLSTPARHALLDGSPVVSVPVLYDGEMPRHARALRSLVRPSLARTADWKAAFEQAVMQEGQPLDLVRQQTDLSDLAEGLYLKTESQGEVTGRYKWVRPDFVQTILDSGSHHSHRPVLPNRLAAGVDPYAPTPTTTWQDLGLHTLHSPAELATIGRTR</sequence>
<dbReference type="AlphaFoldDB" id="A0A3P3EJL3"/>
<gene>
    <name evidence="3" type="ORF">EH244_21840</name>
</gene>
<dbReference type="InterPro" id="IPR052732">
    <property type="entry name" value="Cell-binding_unc_protein"/>
</dbReference>
<protein>
    <submittedName>
        <fullName evidence="3">DNA ligase</fullName>
    </submittedName>
</protein>
<evidence type="ECO:0000256" key="1">
    <source>
        <dbReference type="SAM" id="MobiDB-lite"/>
    </source>
</evidence>
<evidence type="ECO:0000313" key="3">
    <source>
        <dbReference type="EMBL" id="RRH86256.1"/>
    </source>
</evidence>
<name>A0A3P3EJL3_9BURK</name>
<keyword evidence="3" id="KW-0436">Ligase</keyword>
<feature type="compositionally biased region" description="Low complexity" evidence="1">
    <location>
        <begin position="12"/>
        <end position="24"/>
    </location>
</feature>
<dbReference type="InterPro" id="IPR021122">
    <property type="entry name" value="RNA_ligase_dom_REL/Rnl2"/>
</dbReference>
<dbReference type="PANTHER" id="PTHR43883:SF1">
    <property type="entry name" value="GLUCONOKINASE"/>
    <property type="match status" value="1"/>
</dbReference>